<organism evidence="1 2">
    <name type="scientific">Pedobacter metabolipauper</name>
    <dbReference type="NCBI Taxonomy" id="425513"/>
    <lineage>
        <taxon>Bacteria</taxon>
        <taxon>Pseudomonadati</taxon>
        <taxon>Bacteroidota</taxon>
        <taxon>Sphingobacteriia</taxon>
        <taxon>Sphingobacteriales</taxon>
        <taxon>Sphingobacteriaceae</taxon>
        <taxon>Pedobacter</taxon>
    </lineage>
</organism>
<name>A0A4R6T3T9_9SPHI</name>
<accession>A0A4R6T3T9</accession>
<reference evidence="1 2" key="1">
    <citation type="submission" date="2019-03" db="EMBL/GenBank/DDBJ databases">
        <title>Genomic Encyclopedia of Archaeal and Bacterial Type Strains, Phase II (KMG-II): from individual species to whole genera.</title>
        <authorList>
            <person name="Goeker M."/>
        </authorList>
    </citation>
    <scope>NUCLEOTIDE SEQUENCE [LARGE SCALE GENOMIC DNA]</scope>
    <source>
        <strain evidence="1 2">DSM 19035</strain>
    </source>
</reference>
<dbReference type="Proteomes" id="UP000295620">
    <property type="component" value="Unassembled WGS sequence"/>
</dbReference>
<dbReference type="EMBL" id="SNYC01000003">
    <property type="protein sequence ID" value="TDQ12210.1"/>
    <property type="molecule type" value="Genomic_DNA"/>
</dbReference>
<evidence type="ECO:0000313" key="2">
    <source>
        <dbReference type="Proteomes" id="UP000295620"/>
    </source>
</evidence>
<keyword evidence="2" id="KW-1185">Reference proteome</keyword>
<proteinExistence type="predicted"/>
<gene>
    <name evidence="1" type="ORF">ATK78_1344</name>
</gene>
<evidence type="ECO:0000313" key="1">
    <source>
        <dbReference type="EMBL" id="TDQ12210.1"/>
    </source>
</evidence>
<dbReference type="AlphaFoldDB" id="A0A4R6T3T9"/>
<comment type="caution">
    <text evidence="1">The sequence shown here is derived from an EMBL/GenBank/DDBJ whole genome shotgun (WGS) entry which is preliminary data.</text>
</comment>
<protein>
    <submittedName>
        <fullName evidence="1">Uncharacterized protein</fullName>
    </submittedName>
</protein>
<sequence>MGEKKIWPSGAILTVHDTETDLTSKEKLNLKRDVQYWKESSKRKDKDIIHLNNKVRGLKSHITRLQAALHKKGVYKI</sequence>